<dbReference type="EMBL" id="CP007035">
    <property type="protein sequence ID" value="AHF14655.1"/>
    <property type="molecule type" value="Genomic_DNA"/>
</dbReference>
<evidence type="ECO:0000256" key="8">
    <source>
        <dbReference type="ARBA" id="ARBA00022741"/>
    </source>
</evidence>
<dbReference type="UniPathway" id="UPA00359">
    <property type="reaction ID" value="UER00482"/>
</dbReference>
<dbReference type="InterPro" id="IPR003758">
    <property type="entry name" value="LpxK"/>
</dbReference>
<evidence type="ECO:0000313" key="14">
    <source>
        <dbReference type="EMBL" id="AHF14655.1"/>
    </source>
</evidence>
<dbReference type="HAMAP" id="MF_00409">
    <property type="entry name" value="LpxK"/>
    <property type="match status" value="1"/>
</dbReference>
<gene>
    <name evidence="13" type="primary">lpxK</name>
    <name evidence="14" type="ORF">NIASO_04555</name>
</gene>
<keyword evidence="6 13" id="KW-0441">Lipid A biosynthesis</keyword>
<keyword evidence="15" id="KW-1185">Reference proteome</keyword>
<dbReference type="Pfam" id="PF02606">
    <property type="entry name" value="LpxK"/>
    <property type="match status" value="1"/>
</dbReference>
<evidence type="ECO:0000256" key="7">
    <source>
        <dbReference type="ARBA" id="ARBA00022679"/>
    </source>
</evidence>
<evidence type="ECO:0000256" key="13">
    <source>
        <dbReference type="HAMAP-Rule" id="MF_00409"/>
    </source>
</evidence>
<proteinExistence type="inferred from homology"/>
<evidence type="ECO:0000313" key="15">
    <source>
        <dbReference type="Proteomes" id="UP000003586"/>
    </source>
</evidence>
<keyword evidence="8 13" id="KW-0547">Nucleotide-binding</keyword>
<comment type="pathway">
    <text evidence="2 13">Glycolipid biosynthesis; lipid IV(A) biosynthesis; lipid IV(A) from (3R)-3-hydroxytetradecanoyl-[acyl-carrier-protein] and UDP-N-acetyl-alpha-D-glucosamine: step 6/6.</text>
</comment>
<dbReference type="Proteomes" id="UP000003586">
    <property type="component" value="Chromosome"/>
</dbReference>
<evidence type="ECO:0000256" key="5">
    <source>
        <dbReference type="ARBA" id="ARBA00022516"/>
    </source>
</evidence>
<evidence type="ECO:0000256" key="11">
    <source>
        <dbReference type="ARBA" id="ARBA00023098"/>
    </source>
</evidence>
<comment type="catalytic activity">
    <reaction evidence="13">
        <text>a lipid A disaccharide + ATP = a lipid IVA + ADP + H(+)</text>
        <dbReference type="Rhea" id="RHEA:67840"/>
        <dbReference type="ChEBI" id="CHEBI:15378"/>
        <dbReference type="ChEBI" id="CHEBI:30616"/>
        <dbReference type="ChEBI" id="CHEBI:176343"/>
        <dbReference type="ChEBI" id="CHEBI:176425"/>
        <dbReference type="ChEBI" id="CHEBI:456216"/>
        <dbReference type="EC" id="2.7.1.130"/>
    </reaction>
</comment>
<evidence type="ECO:0000256" key="2">
    <source>
        <dbReference type="ARBA" id="ARBA00004870"/>
    </source>
</evidence>
<dbReference type="eggNOG" id="COG1663">
    <property type="taxonomic scope" value="Bacteria"/>
</dbReference>
<protein>
    <recommendedName>
        <fullName evidence="4 13">Tetraacyldisaccharide 4'-kinase</fullName>
        <ecNumber evidence="3 13">2.7.1.130</ecNumber>
    </recommendedName>
    <alternativeName>
        <fullName evidence="12 13">Lipid A 4'-kinase</fullName>
    </alternativeName>
</protein>
<evidence type="ECO:0000256" key="12">
    <source>
        <dbReference type="ARBA" id="ARBA00029757"/>
    </source>
</evidence>
<keyword evidence="9 13" id="KW-0418">Kinase</keyword>
<reference evidence="14 15" key="1">
    <citation type="submission" date="2013-12" db="EMBL/GenBank/DDBJ databases">
        <authorList>
            <consortium name="DOE Joint Genome Institute"/>
            <person name="Eisen J."/>
            <person name="Huntemann M."/>
            <person name="Han J."/>
            <person name="Chen A."/>
            <person name="Kyrpides N."/>
            <person name="Mavromatis K."/>
            <person name="Markowitz V."/>
            <person name="Palaniappan K."/>
            <person name="Ivanova N."/>
            <person name="Schaumberg A."/>
            <person name="Pati A."/>
            <person name="Liolios K."/>
            <person name="Nordberg H.P."/>
            <person name="Cantor M.N."/>
            <person name="Hua S.X."/>
            <person name="Woyke T."/>
        </authorList>
    </citation>
    <scope>NUCLEOTIDE SEQUENCE [LARGE SCALE GENOMIC DNA]</scope>
    <source>
        <strain evidence="15">DSM 19437</strain>
    </source>
</reference>
<evidence type="ECO:0000256" key="4">
    <source>
        <dbReference type="ARBA" id="ARBA00016436"/>
    </source>
</evidence>
<dbReference type="GO" id="GO:0009245">
    <property type="term" value="P:lipid A biosynthetic process"/>
    <property type="evidence" value="ECO:0007669"/>
    <property type="project" value="UniProtKB-UniRule"/>
</dbReference>
<comment type="function">
    <text evidence="1 13">Transfers the gamma-phosphate of ATP to the 4'-position of a tetraacyldisaccharide 1-phosphate intermediate (termed DS-1-P) to form tetraacyldisaccharide 1,4'-bis-phosphate (lipid IVA).</text>
</comment>
<dbReference type="GO" id="GO:0009244">
    <property type="term" value="P:lipopolysaccharide core region biosynthetic process"/>
    <property type="evidence" value="ECO:0007669"/>
    <property type="project" value="TreeGrafter"/>
</dbReference>
<evidence type="ECO:0000256" key="10">
    <source>
        <dbReference type="ARBA" id="ARBA00022840"/>
    </source>
</evidence>
<organism evidence="14 15">
    <name type="scientific">Niabella soli DSM 19437</name>
    <dbReference type="NCBI Taxonomy" id="929713"/>
    <lineage>
        <taxon>Bacteria</taxon>
        <taxon>Pseudomonadati</taxon>
        <taxon>Bacteroidota</taxon>
        <taxon>Chitinophagia</taxon>
        <taxon>Chitinophagales</taxon>
        <taxon>Chitinophagaceae</taxon>
        <taxon>Niabella</taxon>
    </lineage>
</organism>
<dbReference type="HOGENOM" id="CLU_038816_6_0_10"/>
<dbReference type="EC" id="2.7.1.130" evidence="3 13"/>
<dbReference type="GO" id="GO:0005886">
    <property type="term" value="C:plasma membrane"/>
    <property type="evidence" value="ECO:0007669"/>
    <property type="project" value="TreeGrafter"/>
</dbReference>
<keyword evidence="10 13" id="KW-0067">ATP-binding</keyword>
<evidence type="ECO:0000256" key="1">
    <source>
        <dbReference type="ARBA" id="ARBA00002274"/>
    </source>
</evidence>
<dbReference type="STRING" id="929713.NIASO_04555"/>
<keyword evidence="7 13" id="KW-0808">Transferase</keyword>
<dbReference type="GO" id="GO:0009029">
    <property type="term" value="F:lipid-A 4'-kinase activity"/>
    <property type="evidence" value="ECO:0007669"/>
    <property type="project" value="UniProtKB-UniRule"/>
</dbReference>
<sequence>MSFKNVIKKKNKLLLPVSWLYLTGVRFFNFLYDSGIKKSTTFSLPVICIGNLSVGGTGKSPMVEYLVRLLKDHYKVAVVSRGYGRKTKGVLVAGSNSTAADLGDEPMQFHRKFPDITIAVGERRVQAVQAILPHQKPEVIILDDAFQHRAITAGYNILLTEYSNLFTGDYYLPAGQLRDLRSNYTRAQCIVVTKCPEQLTPGEAHEVTRSIHLKEHQVVFFATLAYEAPTPVFDGAALNLASVETLLLVTGIANPQPLQKELEKYGKAIQPFYFDDHYDFKESDIDRVLQACKALPAGTVAIITTEKDSARLQKFKAQLAAFPVYALPVRHRFLFDGKEKFNILITDFIKKFEKP</sequence>
<evidence type="ECO:0000256" key="3">
    <source>
        <dbReference type="ARBA" id="ARBA00012071"/>
    </source>
</evidence>
<dbReference type="OrthoDB" id="9766423at2"/>
<name>W0EV44_9BACT</name>
<dbReference type="AlphaFoldDB" id="W0EV44"/>
<evidence type="ECO:0000256" key="9">
    <source>
        <dbReference type="ARBA" id="ARBA00022777"/>
    </source>
</evidence>
<dbReference type="InterPro" id="IPR027417">
    <property type="entry name" value="P-loop_NTPase"/>
</dbReference>
<dbReference type="SUPFAM" id="SSF52540">
    <property type="entry name" value="P-loop containing nucleoside triphosphate hydrolases"/>
    <property type="match status" value="1"/>
</dbReference>
<accession>W0EV44</accession>
<keyword evidence="5 13" id="KW-0444">Lipid biosynthesis</keyword>
<evidence type="ECO:0000256" key="6">
    <source>
        <dbReference type="ARBA" id="ARBA00022556"/>
    </source>
</evidence>
<dbReference type="PANTHER" id="PTHR42724:SF1">
    <property type="entry name" value="TETRAACYLDISACCHARIDE 4'-KINASE, MITOCHONDRIAL-RELATED"/>
    <property type="match status" value="1"/>
</dbReference>
<comment type="caution">
    <text evidence="13">Lacks conserved residue(s) required for the propagation of feature annotation.</text>
</comment>
<keyword evidence="11 13" id="KW-0443">Lipid metabolism</keyword>
<dbReference type="NCBIfam" id="TIGR00682">
    <property type="entry name" value="lpxK"/>
    <property type="match status" value="1"/>
</dbReference>
<dbReference type="GO" id="GO:0005524">
    <property type="term" value="F:ATP binding"/>
    <property type="evidence" value="ECO:0007669"/>
    <property type="project" value="UniProtKB-UniRule"/>
</dbReference>
<dbReference type="KEGG" id="nso:NIASO_04555"/>
<dbReference type="CDD" id="cd01983">
    <property type="entry name" value="SIMIBI"/>
    <property type="match status" value="1"/>
</dbReference>
<dbReference type="RefSeq" id="WP_008583235.1">
    <property type="nucleotide sequence ID" value="NZ_CP007035.1"/>
</dbReference>
<comment type="similarity">
    <text evidence="13">Belongs to the LpxK family.</text>
</comment>
<dbReference type="PANTHER" id="PTHR42724">
    <property type="entry name" value="TETRAACYLDISACCHARIDE 4'-KINASE"/>
    <property type="match status" value="1"/>
</dbReference>